<reference evidence="2 3" key="1">
    <citation type="submission" date="2016-04" db="EMBL/GenBank/DDBJ databases">
        <title>Genome analyses suggest a sexual origin of heterokaryosis in a supposedly ancient asexual fungus.</title>
        <authorList>
            <person name="Ropars J."/>
            <person name="Sedzielewska K."/>
            <person name="Noel J."/>
            <person name="Charron P."/>
            <person name="Farinelli L."/>
            <person name="Marton T."/>
            <person name="Kruger M."/>
            <person name="Pelin A."/>
            <person name="Brachmann A."/>
            <person name="Corradi N."/>
        </authorList>
    </citation>
    <scope>NUCLEOTIDE SEQUENCE [LARGE SCALE GENOMIC DNA]</scope>
    <source>
        <strain evidence="2 3">C2</strain>
    </source>
</reference>
<sequence length="89" mass="10920">MCQKLRFITIRKLAFSNTIFYHLIYLFNRMWIKWLRTLRTLTTLNKKSLNHQNHVNHSAQTYKNFIGRLFFLWLELVAYFCSCLNSRKT</sequence>
<dbReference type="Proteomes" id="UP000233469">
    <property type="component" value="Unassembled WGS sequence"/>
</dbReference>
<keyword evidence="1" id="KW-1133">Transmembrane helix</keyword>
<gene>
    <name evidence="2" type="ORF">RhiirC2_564361</name>
</gene>
<keyword evidence="1" id="KW-0472">Membrane</keyword>
<proteinExistence type="predicted"/>
<protein>
    <submittedName>
        <fullName evidence="2">Uncharacterized protein</fullName>
    </submittedName>
</protein>
<feature type="transmembrane region" description="Helical" evidence="1">
    <location>
        <begin position="12"/>
        <end position="32"/>
    </location>
</feature>
<evidence type="ECO:0000313" key="2">
    <source>
        <dbReference type="EMBL" id="PKK67693.1"/>
    </source>
</evidence>
<accession>A0A2N1N185</accession>
<organism evidence="2 3">
    <name type="scientific">Rhizophagus irregularis</name>
    <dbReference type="NCBI Taxonomy" id="588596"/>
    <lineage>
        <taxon>Eukaryota</taxon>
        <taxon>Fungi</taxon>
        <taxon>Fungi incertae sedis</taxon>
        <taxon>Mucoromycota</taxon>
        <taxon>Glomeromycotina</taxon>
        <taxon>Glomeromycetes</taxon>
        <taxon>Glomerales</taxon>
        <taxon>Glomeraceae</taxon>
        <taxon>Rhizophagus</taxon>
    </lineage>
</organism>
<keyword evidence="1" id="KW-0812">Transmembrane</keyword>
<name>A0A2N1N185_9GLOM</name>
<reference evidence="2 3" key="2">
    <citation type="submission" date="2017-10" db="EMBL/GenBank/DDBJ databases">
        <title>Extensive intraspecific genome diversity in a model arbuscular mycorrhizal fungus.</title>
        <authorList>
            <person name="Chen E.C.H."/>
            <person name="Morin E."/>
            <person name="Baudet D."/>
            <person name="Noel J."/>
            <person name="Ndikumana S."/>
            <person name="Charron P."/>
            <person name="St-Onge C."/>
            <person name="Giorgi J."/>
            <person name="Grigoriev I.V."/>
            <person name="Roux C."/>
            <person name="Martin F.M."/>
            <person name="Corradi N."/>
        </authorList>
    </citation>
    <scope>NUCLEOTIDE SEQUENCE [LARGE SCALE GENOMIC DNA]</scope>
    <source>
        <strain evidence="2 3">C2</strain>
    </source>
</reference>
<evidence type="ECO:0000256" key="1">
    <source>
        <dbReference type="SAM" id="Phobius"/>
    </source>
</evidence>
<evidence type="ECO:0000313" key="3">
    <source>
        <dbReference type="Proteomes" id="UP000233469"/>
    </source>
</evidence>
<dbReference type="AlphaFoldDB" id="A0A2N1N185"/>
<feature type="transmembrane region" description="Helical" evidence="1">
    <location>
        <begin position="65"/>
        <end position="84"/>
    </location>
</feature>
<comment type="caution">
    <text evidence="2">The sequence shown here is derived from an EMBL/GenBank/DDBJ whole genome shotgun (WGS) entry which is preliminary data.</text>
</comment>
<dbReference type="EMBL" id="LLXL01000928">
    <property type="protein sequence ID" value="PKK67693.1"/>
    <property type="molecule type" value="Genomic_DNA"/>
</dbReference>